<dbReference type="GO" id="GO:0000160">
    <property type="term" value="P:phosphorelay signal transduction system"/>
    <property type="evidence" value="ECO:0007669"/>
    <property type="project" value="InterPro"/>
</dbReference>
<evidence type="ECO:0000313" key="6">
    <source>
        <dbReference type="Proteomes" id="UP000580839"/>
    </source>
</evidence>
<evidence type="ECO:0000256" key="1">
    <source>
        <dbReference type="ARBA" id="ARBA00022553"/>
    </source>
</evidence>
<dbReference type="Pfam" id="PF00072">
    <property type="entry name" value="Response_reg"/>
    <property type="match status" value="1"/>
</dbReference>
<feature type="modified residue" description="4-aspartylphosphate" evidence="2">
    <location>
        <position position="403"/>
    </location>
</feature>
<sequence>MSGIEPERRNPSPPNPTASTLPGIGADQALLGLLLLAGPTARPLERVRISPLVAGAMRAAIDVLIGELETRATLRSLADDGVLDLRIEPVDPRGIVVAGGVIETVEGSLAPVAGSLRQWSLRVPVLAAPESFLMFECGGVSLAIAWHAVQRVRMVRAGELRAFADHEGCGVVEPFGALDLEPGAEHPAILIGLGLRRAYLAAERLIWRMPAQPDPDMPTPPRAELGPALLTEEGARHWLLDPVALLRDVSLPEIAGAWRPMESADERVTSRISETFTPGEPLVEQPAELLVEPTPEPVVEAPPEPSAPPVLRLLELTAGDVEPLPASEESLPLVEIPLEVEPAAPPVMPVVRPLALVAEDSITARIFLTRLLDQLGLEVHAVSSRRELRRVIDDRRWAAVFVDIELPDASGREVFEGVGAGGRVGDAPVIALVRDSDDLVEARSAGVVHALRKPFEREHVEHLLITLGFVRAES</sequence>
<keyword evidence="1 2" id="KW-0597">Phosphoprotein</keyword>
<comment type="caution">
    <text evidence="5">The sequence shown here is derived from an EMBL/GenBank/DDBJ whole genome shotgun (WGS) entry which is preliminary data.</text>
</comment>
<protein>
    <submittedName>
        <fullName evidence="5">Response regulator</fullName>
    </submittedName>
</protein>
<organism evidence="5 6">
    <name type="scientific">Eiseniibacteriota bacterium</name>
    <dbReference type="NCBI Taxonomy" id="2212470"/>
    <lineage>
        <taxon>Bacteria</taxon>
        <taxon>Candidatus Eiseniibacteriota</taxon>
    </lineage>
</organism>
<reference evidence="5 6" key="1">
    <citation type="submission" date="2020-04" db="EMBL/GenBank/DDBJ databases">
        <title>Metagenomic profiling of ammonia- and methane-oxidizing microorganisms in a Dutch drinking water treatment plant.</title>
        <authorList>
            <person name="Poghosyan L."/>
            <person name="Leucker S."/>
        </authorList>
    </citation>
    <scope>NUCLEOTIDE SEQUENCE [LARGE SCALE GENOMIC DNA]</scope>
    <source>
        <strain evidence="5">S-RSF-IL-03</strain>
    </source>
</reference>
<gene>
    <name evidence="5" type="ORF">HOP12_11705</name>
</gene>
<evidence type="ECO:0000259" key="4">
    <source>
        <dbReference type="PROSITE" id="PS50110"/>
    </source>
</evidence>
<feature type="domain" description="Response regulatory" evidence="4">
    <location>
        <begin position="354"/>
        <end position="468"/>
    </location>
</feature>
<feature type="compositionally biased region" description="Basic and acidic residues" evidence="3">
    <location>
        <begin position="1"/>
        <end position="10"/>
    </location>
</feature>
<dbReference type="SMART" id="SM00448">
    <property type="entry name" value="REC"/>
    <property type="match status" value="1"/>
</dbReference>
<dbReference type="SUPFAM" id="SSF52172">
    <property type="entry name" value="CheY-like"/>
    <property type="match status" value="1"/>
</dbReference>
<dbReference type="PANTHER" id="PTHR44591:SF3">
    <property type="entry name" value="RESPONSE REGULATORY DOMAIN-CONTAINING PROTEIN"/>
    <property type="match status" value="1"/>
</dbReference>
<dbReference type="InterPro" id="IPR001789">
    <property type="entry name" value="Sig_transdc_resp-reg_receiver"/>
</dbReference>
<evidence type="ECO:0000313" key="5">
    <source>
        <dbReference type="EMBL" id="NOT34820.1"/>
    </source>
</evidence>
<evidence type="ECO:0000256" key="2">
    <source>
        <dbReference type="PROSITE-ProRule" id="PRU00169"/>
    </source>
</evidence>
<name>A0A849STV4_UNCEI</name>
<dbReference type="Proteomes" id="UP000580839">
    <property type="component" value="Unassembled WGS sequence"/>
</dbReference>
<feature type="region of interest" description="Disordered" evidence="3">
    <location>
        <begin position="1"/>
        <end position="22"/>
    </location>
</feature>
<dbReference type="EMBL" id="JABFRW010000148">
    <property type="protein sequence ID" value="NOT34820.1"/>
    <property type="molecule type" value="Genomic_DNA"/>
</dbReference>
<dbReference type="AlphaFoldDB" id="A0A849STV4"/>
<evidence type="ECO:0000256" key="3">
    <source>
        <dbReference type="SAM" id="MobiDB-lite"/>
    </source>
</evidence>
<accession>A0A849STV4</accession>
<dbReference type="InterPro" id="IPR011006">
    <property type="entry name" value="CheY-like_superfamily"/>
</dbReference>
<dbReference type="Gene3D" id="3.40.50.2300">
    <property type="match status" value="1"/>
</dbReference>
<proteinExistence type="predicted"/>
<dbReference type="PROSITE" id="PS50110">
    <property type="entry name" value="RESPONSE_REGULATORY"/>
    <property type="match status" value="1"/>
</dbReference>
<dbReference type="PANTHER" id="PTHR44591">
    <property type="entry name" value="STRESS RESPONSE REGULATOR PROTEIN 1"/>
    <property type="match status" value="1"/>
</dbReference>
<dbReference type="InterPro" id="IPR050595">
    <property type="entry name" value="Bact_response_regulator"/>
</dbReference>
<dbReference type="CDD" id="cd00156">
    <property type="entry name" value="REC"/>
    <property type="match status" value="1"/>
</dbReference>